<gene>
    <name evidence="1" type="ORF">CEXT_180931</name>
</gene>
<evidence type="ECO:0000313" key="1">
    <source>
        <dbReference type="EMBL" id="GIY91397.1"/>
    </source>
</evidence>
<comment type="caution">
    <text evidence="1">The sequence shown here is derived from an EMBL/GenBank/DDBJ whole genome shotgun (WGS) entry which is preliminary data.</text>
</comment>
<reference evidence="1 2" key="1">
    <citation type="submission" date="2021-06" db="EMBL/GenBank/DDBJ databases">
        <title>Caerostris extrusa draft genome.</title>
        <authorList>
            <person name="Kono N."/>
            <person name="Arakawa K."/>
        </authorList>
    </citation>
    <scope>NUCLEOTIDE SEQUENCE [LARGE SCALE GENOMIC DNA]</scope>
</reference>
<organism evidence="1 2">
    <name type="scientific">Caerostris extrusa</name>
    <name type="common">Bark spider</name>
    <name type="synonym">Caerostris bankana</name>
    <dbReference type="NCBI Taxonomy" id="172846"/>
    <lineage>
        <taxon>Eukaryota</taxon>
        <taxon>Metazoa</taxon>
        <taxon>Ecdysozoa</taxon>
        <taxon>Arthropoda</taxon>
        <taxon>Chelicerata</taxon>
        <taxon>Arachnida</taxon>
        <taxon>Araneae</taxon>
        <taxon>Araneomorphae</taxon>
        <taxon>Entelegynae</taxon>
        <taxon>Araneoidea</taxon>
        <taxon>Araneidae</taxon>
        <taxon>Caerostris</taxon>
    </lineage>
</organism>
<dbReference type="EMBL" id="BPLR01000007">
    <property type="protein sequence ID" value="GIY91397.1"/>
    <property type="molecule type" value="Genomic_DNA"/>
</dbReference>
<keyword evidence="2" id="KW-1185">Reference proteome</keyword>
<dbReference type="AlphaFoldDB" id="A0AAV4X9V0"/>
<evidence type="ECO:0000313" key="2">
    <source>
        <dbReference type="Proteomes" id="UP001054945"/>
    </source>
</evidence>
<proteinExistence type="predicted"/>
<accession>A0AAV4X9V0</accession>
<name>A0AAV4X9V0_CAEEX</name>
<dbReference type="Proteomes" id="UP001054945">
    <property type="component" value="Unassembled WGS sequence"/>
</dbReference>
<protein>
    <submittedName>
        <fullName evidence="1">Uncharacterized protein</fullName>
    </submittedName>
</protein>
<sequence>MTRRAEKYFGWKGLPCTLFICPTSFPVVCSLALRHLSVRLVVGIWGERKSGMFLTTLRHPSVRLVPGICGAKVGDVPDKGVSGCTEEKVIREIMKDDLRRVK</sequence>